<feature type="transmembrane region" description="Helical" evidence="2">
    <location>
        <begin position="12"/>
        <end position="32"/>
    </location>
</feature>
<name>A0A9P5D4D0_9HYPO</name>
<keyword evidence="2" id="KW-0472">Membrane</keyword>
<dbReference type="Pfam" id="PF09802">
    <property type="entry name" value="Sec66"/>
    <property type="match status" value="1"/>
</dbReference>
<reference evidence="3" key="1">
    <citation type="submission" date="2020-03" db="EMBL/GenBank/DDBJ databases">
        <title>Site-based positive gene gene selection in Geosmithia morbida across the United States reveals a broad range of putative effectors and factors for local host and environmental adapation.</title>
        <authorList>
            <person name="Onufrak A."/>
            <person name="Murdoch R.W."/>
            <person name="Gazis R."/>
            <person name="Huff M."/>
            <person name="Staton M."/>
            <person name="Klingeman W."/>
            <person name="Hadziabdic D."/>
        </authorList>
    </citation>
    <scope>NUCLEOTIDE SEQUENCE</scope>
    <source>
        <strain evidence="3">1262</strain>
    </source>
</reference>
<keyword evidence="2" id="KW-0812">Transmembrane</keyword>
<dbReference type="PANTHER" id="PTHR28229:SF1">
    <property type="entry name" value="TRANSLOCATION PROTEIN SEC66"/>
    <property type="match status" value="1"/>
</dbReference>
<dbReference type="PANTHER" id="PTHR28229">
    <property type="entry name" value="TRANSLOCATION PROTEIN SEC66"/>
    <property type="match status" value="1"/>
</dbReference>
<dbReference type="RefSeq" id="XP_035320021.1">
    <property type="nucleotide sequence ID" value="XM_035464311.1"/>
</dbReference>
<gene>
    <name evidence="3" type="ORF">GMORB2_2331</name>
</gene>
<keyword evidence="2" id="KW-1133">Transmembrane helix</keyword>
<dbReference type="InterPro" id="IPR018624">
    <property type="entry name" value="Sec66"/>
</dbReference>
<dbReference type="GeneID" id="55968561"/>
<sequence length="229" mass="25828">MGIPDIDWKGLGLPFAYVLVLGGALMVFSTIYRKRRAAQLANLEPWFGPHLQRNIYLTLLHMNPEDASPEGSEKSPKIPDSILRAALLRRAIEDLRRLVQLRSAKQACSGLLQKGSVGDDLWQRFQRAEKEMEEELRDVVAEANALAPNWGQTIFQSANEMLLNSKVREHVADVQGQVAAEKQWWEKRRAQIKSELFKELDEEKQTTTRPGNVSEDEAVLVDTPAGGKK</sequence>
<evidence type="ECO:0000256" key="1">
    <source>
        <dbReference type="SAM" id="MobiDB-lite"/>
    </source>
</evidence>
<proteinExistence type="predicted"/>
<comment type="caution">
    <text evidence="3">The sequence shown here is derived from an EMBL/GenBank/DDBJ whole genome shotgun (WGS) entry which is preliminary data.</text>
</comment>
<dbReference type="GO" id="GO:0031204">
    <property type="term" value="P:post-translational protein targeting to membrane, translocation"/>
    <property type="evidence" value="ECO:0007669"/>
    <property type="project" value="InterPro"/>
</dbReference>
<dbReference type="GO" id="GO:0031207">
    <property type="term" value="C:Sec62/Sec63 complex"/>
    <property type="evidence" value="ECO:0007669"/>
    <property type="project" value="InterPro"/>
</dbReference>
<dbReference type="OrthoDB" id="73168at2759"/>
<dbReference type="AlphaFoldDB" id="A0A9P5D4D0"/>
<evidence type="ECO:0000313" key="3">
    <source>
        <dbReference type="EMBL" id="KAF4121369.1"/>
    </source>
</evidence>
<evidence type="ECO:0000313" key="4">
    <source>
        <dbReference type="Proteomes" id="UP000749293"/>
    </source>
</evidence>
<evidence type="ECO:0000256" key="2">
    <source>
        <dbReference type="SAM" id="Phobius"/>
    </source>
</evidence>
<organism evidence="3 4">
    <name type="scientific">Geosmithia morbida</name>
    <dbReference type="NCBI Taxonomy" id="1094350"/>
    <lineage>
        <taxon>Eukaryota</taxon>
        <taxon>Fungi</taxon>
        <taxon>Dikarya</taxon>
        <taxon>Ascomycota</taxon>
        <taxon>Pezizomycotina</taxon>
        <taxon>Sordariomycetes</taxon>
        <taxon>Hypocreomycetidae</taxon>
        <taxon>Hypocreales</taxon>
        <taxon>Bionectriaceae</taxon>
        <taxon>Geosmithia</taxon>
    </lineage>
</organism>
<feature type="region of interest" description="Disordered" evidence="1">
    <location>
        <begin position="200"/>
        <end position="229"/>
    </location>
</feature>
<dbReference type="Proteomes" id="UP000749293">
    <property type="component" value="Unassembled WGS sequence"/>
</dbReference>
<protein>
    <submittedName>
        <fullName evidence="3">Translocation protein SEC66</fullName>
    </submittedName>
</protein>
<dbReference type="EMBL" id="JAANYQ010000013">
    <property type="protein sequence ID" value="KAF4121369.1"/>
    <property type="molecule type" value="Genomic_DNA"/>
</dbReference>
<accession>A0A9P5D4D0</accession>
<keyword evidence="4" id="KW-1185">Reference proteome</keyword>